<dbReference type="CDD" id="cd00112">
    <property type="entry name" value="LDLa"/>
    <property type="match status" value="1"/>
</dbReference>
<evidence type="ECO:0000313" key="5">
    <source>
        <dbReference type="EMBL" id="ELT87097.1"/>
    </source>
</evidence>
<dbReference type="Gene3D" id="2.60.40.1930">
    <property type="match status" value="2"/>
</dbReference>
<protein>
    <recommendedName>
        <fullName evidence="8">CD109 antigen</fullName>
    </recommendedName>
</protein>
<proteinExistence type="predicted"/>
<feature type="disulfide bond" evidence="2">
    <location>
        <begin position="663"/>
        <end position="681"/>
    </location>
</feature>
<reference evidence="6" key="3">
    <citation type="submission" date="2015-06" db="UniProtKB">
        <authorList>
            <consortium name="EnsemblMetazoa"/>
        </authorList>
    </citation>
    <scope>IDENTIFICATION</scope>
</reference>
<feature type="domain" description="Alpha-macroglobulin receptor-binding" evidence="4">
    <location>
        <begin position="1355"/>
        <end position="1463"/>
    </location>
</feature>
<dbReference type="EMBL" id="KB312518">
    <property type="protein sequence ID" value="ELT87097.1"/>
    <property type="molecule type" value="Genomic_DNA"/>
</dbReference>
<dbReference type="InterPro" id="IPR011626">
    <property type="entry name" value="Alpha-macroglobulin_TED"/>
</dbReference>
<gene>
    <name evidence="5" type="ORF">CAPTEDRAFT_227765</name>
</gene>
<dbReference type="InterPro" id="IPR008930">
    <property type="entry name" value="Terpenoid_cyclase/PrenylTrfase"/>
</dbReference>
<dbReference type="InterPro" id="IPR036055">
    <property type="entry name" value="LDL_receptor-like_sf"/>
</dbReference>
<accession>R7T362</accession>
<dbReference type="Gene3D" id="2.20.130.20">
    <property type="match status" value="1"/>
</dbReference>
<dbReference type="GO" id="GO:0004866">
    <property type="term" value="F:endopeptidase inhibitor activity"/>
    <property type="evidence" value="ECO:0007669"/>
    <property type="project" value="InterPro"/>
</dbReference>
<reference evidence="7" key="1">
    <citation type="submission" date="2012-12" db="EMBL/GenBank/DDBJ databases">
        <authorList>
            <person name="Hellsten U."/>
            <person name="Grimwood J."/>
            <person name="Chapman J.A."/>
            <person name="Shapiro H."/>
            <person name="Aerts A."/>
            <person name="Otillar R.P."/>
            <person name="Terry A.Y."/>
            <person name="Boore J.L."/>
            <person name="Simakov O."/>
            <person name="Marletaz F."/>
            <person name="Cho S.-J."/>
            <person name="Edsinger-Gonzales E."/>
            <person name="Havlak P."/>
            <person name="Kuo D.-H."/>
            <person name="Larsson T."/>
            <person name="Lv J."/>
            <person name="Arendt D."/>
            <person name="Savage R."/>
            <person name="Osoegawa K."/>
            <person name="de Jong P."/>
            <person name="Lindberg D.R."/>
            <person name="Seaver E.C."/>
            <person name="Weisblat D.A."/>
            <person name="Putnam N.H."/>
            <person name="Grigoriev I.V."/>
            <person name="Rokhsar D.S."/>
        </authorList>
    </citation>
    <scope>NUCLEOTIDE SEQUENCE</scope>
    <source>
        <strain evidence="7">I ESC-2004</strain>
    </source>
</reference>
<dbReference type="InterPro" id="IPR002172">
    <property type="entry name" value="LDrepeatLR_classA_rpt"/>
</dbReference>
<dbReference type="InterPro" id="IPR009048">
    <property type="entry name" value="A-macroglobulin_rcpt-bd"/>
</dbReference>
<feature type="domain" description="Alpha-2-macroglobulin bait region" evidence="3">
    <location>
        <begin position="422"/>
        <end position="560"/>
    </location>
</feature>
<dbReference type="SMART" id="SM01361">
    <property type="entry name" value="A2M_recep"/>
    <property type="match status" value="1"/>
</dbReference>
<feature type="disulfide bond" evidence="2">
    <location>
        <begin position="675"/>
        <end position="690"/>
    </location>
</feature>
<evidence type="ECO:0000256" key="1">
    <source>
        <dbReference type="ARBA" id="ARBA00023157"/>
    </source>
</evidence>
<dbReference type="Pfam" id="PF07703">
    <property type="entry name" value="A2M_BRD"/>
    <property type="match status" value="1"/>
</dbReference>
<evidence type="ECO:0000259" key="4">
    <source>
        <dbReference type="SMART" id="SM01361"/>
    </source>
</evidence>
<evidence type="ECO:0000313" key="7">
    <source>
        <dbReference type="Proteomes" id="UP000014760"/>
    </source>
</evidence>
<evidence type="ECO:0000259" key="3">
    <source>
        <dbReference type="SMART" id="SM01359"/>
    </source>
</evidence>
<dbReference type="InterPro" id="IPR036595">
    <property type="entry name" value="A-macroglobulin_rcpt-bd_sf"/>
</dbReference>
<dbReference type="InterPro" id="IPR002890">
    <property type="entry name" value="MG2"/>
</dbReference>
<dbReference type="Proteomes" id="UP000014760">
    <property type="component" value="Unassembled WGS sequence"/>
</dbReference>
<dbReference type="PROSITE" id="PS50068">
    <property type="entry name" value="LDLRA_2"/>
    <property type="match status" value="1"/>
</dbReference>
<dbReference type="OrthoDB" id="6359008at2759"/>
<evidence type="ECO:0000256" key="2">
    <source>
        <dbReference type="PROSITE-ProRule" id="PRU00124"/>
    </source>
</evidence>
<dbReference type="InterPro" id="IPR011625">
    <property type="entry name" value="A2M_N_BRD"/>
</dbReference>
<evidence type="ECO:0008006" key="8">
    <source>
        <dbReference type="Google" id="ProtNLM"/>
    </source>
</evidence>
<dbReference type="STRING" id="283909.R7T362"/>
<dbReference type="HOGENOM" id="CLU_001634_5_1_1"/>
<dbReference type="SMART" id="SM00192">
    <property type="entry name" value="LDLa"/>
    <property type="match status" value="1"/>
</dbReference>
<keyword evidence="1 2" id="KW-1015">Disulfide bond</keyword>
<dbReference type="InterPro" id="IPR001599">
    <property type="entry name" value="Macroglobln_a2"/>
</dbReference>
<name>R7T362_CAPTE</name>
<keyword evidence="7" id="KW-1185">Reference proteome</keyword>
<dbReference type="Pfam" id="PF00207">
    <property type="entry name" value="A2M"/>
    <property type="match status" value="1"/>
</dbReference>
<organism evidence="5">
    <name type="scientific">Capitella teleta</name>
    <name type="common">Polychaete worm</name>
    <dbReference type="NCBI Taxonomy" id="283909"/>
    <lineage>
        <taxon>Eukaryota</taxon>
        <taxon>Metazoa</taxon>
        <taxon>Spiralia</taxon>
        <taxon>Lophotrochozoa</taxon>
        <taxon>Annelida</taxon>
        <taxon>Polychaeta</taxon>
        <taxon>Sedentaria</taxon>
        <taxon>Scolecida</taxon>
        <taxon>Capitellidae</taxon>
        <taxon>Capitella</taxon>
    </lineage>
</organism>
<dbReference type="Gene3D" id="2.60.40.690">
    <property type="entry name" value="Alpha-macroglobulin, receptor-binding domain"/>
    <property type="match status" value="1"/>
</dbReference>
<dbReference type="PANTHER" id="PTHR11412:SF146">
    <property type="entry name" value="CD109 ANTIGEN"/>
    <property type="match status" value="1"/>
</dbReference>
<dbReference type="Pfam" id="PF07678">
    <property type="entry name" value="TED_complement"/>
    <property type="match status" value="1"/>
</dbReference>
<reference evidence="5 7" key="2">
    <citation type="journal article" date="2013" name="Nature">
        <title>Insights into bilaterian evolution from three spiralian genomes.</title>
        <authorList>
            <person name="Simakov O."/>
            <person name="Marletaz F."/>
            <person name="Cho S.J."/>
            <person name="Edsinger-Gonzales E."/>
            <person name="Havlak P."/>
            <person name="Hellsten U."/>
            <person name="Kuo D.H."/>
            <person name="Larsson T."/>
            <person name="Lv J."/>
            <person name="Arendt D."/>
            <person name="Savage R."/>
            <person name="Osoegawa K."/>
            <person name="de Jong P."/>
            <person name="Grimwood J."/>
            <person name="Chapman J.A."/>
            <person name="Shapiro H."/>
            <person name="Aerts A."/>
            <person name="Otillar R.P."/>
            <person name="Terry A.Y."/>
            <person name="Boore J.L."/>
            <person name="Grigoriev I.V."/>
            <person name="Lindberg D.R."/>
            <person name="Seaver E.C."/>
            <person name="Weisblat D.A."/>
            <person name="Putnam N.H."/>
            <person name="Rokhsar D.S."/>
        </authorList>
    </citation>
    <scope>NUCLEOTIDE SEQUENCE</scope>
    <source>
        <strain evidence="5 7">I ESC-2004</strain>
    </source>
</reference>
<dbReference type="EMBL" id="AMQN01016081">
    <property type="status" value="NOT_ANNOTATED_CDS"/>
    <property type="molecule type" value="Genomic_DNA"/>
</dbReference>
<dbReference type="Gene3D" id="4.10.400.10">
    <property type="entry name" value="Low-density Lipoprotein Receptor"/>
    <property type="match status" value="1"/>
</dbReference>
<comment type="caution">
    <text evidence="2">Lacks conserved residue(s) required for the propagation of feature annotation.</text>
</comment>
<dbReference type="Gene3D" id="2.60.40.2950">
    <property type="match status" value="1"/>
</dbReference>
<sequence length="1510" mass="170291">MGEGVRTYLVIAPAKIRPSMTAQVSVSILRLDYPEISVRASVRKGGEEFASFVEKFTQPSTRTLQLKIPDDIGPGNYSLRVEGVLHEAMSGVIFENETQLMFDMKQASVFITVNKPVYHQKETVHFRVIPVQPNLLPAHGSMDIRISDATGMVVRRWLGMQTNAGILSMKAELSDQVTYGDWVIRVHSFGVTYNKSFTVEEFCEYTLMDDSNIIFAFQVLPRMHVNVSMPLSVVDNTYGIAGVIHANHTNGRPCKGNGTIKIEIKDAKKVLEDGKDYHWPTIHRALHFFEGKTGFLITMEELSQLVPLLAEKEIHVTVEIYDWFLQMRAVAKAITVIYPWQPRVVLLGDQSRSFKPGFHQSVQFAVLQADGSQVWTPQRQVTLTYFERRLHTPSKTEELKKVLRDDGVVQYDFTPSIDAELITIRAFYESSKVECYLYRVYSHQDVFIHVSTSTTRPTVVSGGNILLSEVLSMNAKQKTFPVALSSDMVPSARVVVYFVHHSEVVADALNFFVNGTTLNMVETSTNLGKDFSRDSIEVSGMTEPGSYIAFQVIDQDLFNYYGEDVFLTENQVYEELETYDSHCNQSYQLSYMDEHYHRRKMYFPSPSYGSDANTTFKARVLLSLGTMFMGCLFSQYAGLVVFTDANVTRIIHYCNATLGYLPCNDGACYTVEQRCDGVFQCEDGADEMGCQRESEDIFTPVHERFTKSPRHFTEDGLWLWKDHYVKADGRVDIDVGVPKEPMSWVITAISLSKETGLGWVQNPIYCLVTLHDSDSYRHIVVQDGVTNSYSPRTARGDFQTMVYVNAGHMSTVYFPVLPLASSVVTVVISATSFMGQDVVRKKIEIKVNAYCEISNRILTNVACQSLGVTNFYNTPYLLDLINQGSKVIPDFDIVVPERFIKPQQRFHLYVPGSERAILSVVGDVVGPGLFEEHMTASNLMRMPFGSAENIVFNYAVKLHYLKYLKATSQLPDPLLKQTLHTMNLDLQRILSYYRDGFLTMFRDAATDKPNIQLTAYVLQVLCLSDQADWSHELFISADLVKTIASWLIAQQNSSTGAFTEPLNTSDRTAAKHTERLTAKVLIALSDASCVSGITRPGIATAKDAAAAYLEDFIYDLDDSSLMALITFALTVARSNQATNAFQRLEAMKRSGFAVYWSNVAIPENPVRVVDTRPYLMPRELYEHEAGAVEATSYALMVYLHMNRVSEALPIMKWLQTMRNSVGGFGSTRDSITAIQALAEYATRDSNRDLYHIRLEVEVTSAPGWKKVIDLNQQNWQDAIFIEIPKVFGQVKARAEGTGMALLQLHTEVNVEYPWQQAPLANGSFYDVSLENLFFHGKNFSIMEITLCVRSLGHNSELTILEVGLPTGYIATNDVLRRYVQSHQVPGLSRAEQIGSKVHFYLQNVRIVCRLHTNQSAVVDSQVPMTHNLCVSIRADRWYPIANASFVHEIKIYDHFEPGCITFWKINLGKITETFSGAFNRTIYTTYDLFLLHTCQDSNDLPTSTTFILTV</sequence>
<dbReference type="EnsemblMetazoa" id="CapteT227765">
    <property type="protein sequence ID" value="CapteP227765"/>
    <property type="gene ID" value="CapteG227765"/>
</dbReference>
<dbReference type="Pfam" id="PF01835">
    <property type="entry name" value="MG2"/>
    <property type="match status" value="1"/>
</dbReference>
<dbReference type="OMA" id="IDSAFYT"/>
<dbReference type="Gene3D" id="1.50.10.20">
    <property type="match status" value="1"/>
</dbReference>
<dbReference type="SUPFAM" id="SSF49410">
    <property type="entry name" value="Alpha-macroglobulin receptor domain"/>
    <property type="match status" value="1"/>
</dbReference>
<dbReference type="SMART" id="SM01359">
    <property type="entry name" value="A2M_N_2"/>
    <property type="match status" value="1"/>
</dbReference>
<dbReference type="InterPro" id="IPR050473">
    <property type="entry name" value="A2M/Complement_sys"/>
</dbReference>
<dbReference type="InterPro" id="IPR013783">
    <property type="entry name" value="Ig-like_fold"/>
</dbReference>
<dbReference type="Pfam" id="PF07677">
    <property type="entry name" value="A2M_recep"/>
    <property type="match status" value="1"/>
</dbReference>
<dbReference type="Gene3D" id="2.60.40.10">
    <property type="entry name" value="Immunoglobulins"/>
    <property type="match status" value="1"/>
</dbReference>
<evidence type="ECO:0000313" key="6">
    <source>
        <dbReference type="EnsemblMetazoa" id="CapteP227765"/>
    </source>
</evidence>
<dbReference type="PANTHER" id="PTHR11412">
    <property type="entry name" value="MACROGLOBULIN / COMPLEMENT"/>
    <property type="match status" value="1"/>
</dbReference>
<dbReference type="GO" id="GO:0005615">
    <property type="term" value="C:extracellular space"/>
    <property type="evidence" value="ECO:0007669"/>
    <property type="project" value="InterPro"/>
</dbReference>
<dbReference type="SUPFAM" id="SSF57424">
    <property type="entry name" value="LDL receptor-like module"/>
    <property type="match status" value="1"/>
</dbReference>
<dbReference type="SUPFAM" id="SSF48239">
    <property type="entry name" value="Terpenoid cyclases/Protein prenyltransferases"/>
    <property type="match status" value="1"/>
</dbReference>